<organism evidence="1 2">
    <name type="scientific">Cordylochernes scorpioides</name>
    <dbReference type="NCBI Taxonomy" id="51811"/>
    <lineage>
        <taxon>Eukaryota</taxon>
        <taxon>Metazoa</taxon>
        <taxon>Ecdysozoa</taxon>
        <taxon>Arthropoda</taxon>
        <taxon>Chelicerata</taxon>
        <taxon>Arachnida</taxon>
        <taxon>Pseudoscorpiones</taxon>
        <taxon>Cheliferoidea</taxon>
        <taxon>Chernetidae</taxon>
        <taxon>Cordylochernes</taxon>
    </lineage>
</organism>
<reference evidence="1 2" key="1">
    <citation type="submission" date="2022-03" db="EMBL/GenBank/DDBJ databases">
        <title>A chromosomal length assembly of Cordylochernes scorpioides.</title>
        <authorList>
            <person name="Zeh D."/>
            <person name="Zeh J."/>
        </authorList>
    </citation>
    <scope>NUCLEOTIDE SEQUENCE [LARGE SCALE GENOMIC DNA]</scope>
    <source>
        <strain evidence="1">IN4F17</strain>
        <tissue evidence="1">Whole Body</tissue>
    </source>
</reference>
<gene>
    <name evidence="1" type="ORF">LAZ67_23000009</name>
</gene>
<sequence>MQVIETPTCNISKYSGMGKVLRPATPADELNACLKSSVLWQYAMKLWEQEIKKRKEATVEITAASLSLLVYRVSVARSSVSEEASR</sequence>
<proteinExistence type="predicted"/>
<dbReference type="EMBL" id="CP092885">
    <property type="protein sequence ID" value="UYV83152.1"/>
    <property type="molecule type" value="Genomic_DNA"/>
</dbReference>
<protein>
    <submittedName>
        <fullName evidence="1">Uncharacterized protein</fullName>
    </submittedName>
</protein>
<evidence type="ECO:0000313" key="2">
    <source>
        <dbReference type="Proteomes" id="UP001235939"/>
    </source>
</evidence>
<evidence type="ECO:0000313" key="1">
    <source>
        <dbReference type="EMBL" id="UYV83152.1"/>
    </source>
</evidence>
<keyword evidence="2" id="KW-1185">Reference proteome</keyword>
<accession>A0ABY6LS11</accession>
<name>A0ABY6LS11_9ARAC</name>
<dbReference type="Proteomes" id="UP001235939">
    <property type="component" value="Chromosome 23"/>
</dbReference>